<dbReference type="SUPFAM" id="SSF54106">
    <property type="entry name" value="LysM domain"/>
    <property type="match status" value="1"/>
</dbReference>
<comment type="caution">
    <text evidence="9">The sequence shown here is derived from an EMBL/GenBank/DDBJ whole genome shotgun (WGS) entry which is preliminary data.</text>
</comment>
<dbReference type="InterPro" id="IPR002508">
    <property type="entry name" value="MurNAc-LAA_cat"/>
</dbReference>
<dbReference type="PATRIC" id="fig|1195246.3.peg.1578"/>
<dbReference type="GO" id="GO:0009253">
    <property type="term" value="P:peptidoglycan catabolic process"/>
    <property type="evidence" value="ECO:0007669"/>
    <property type="project" value="InterPro"/>
</dbReference>
<dbReference type="Pfam" id="PF11741">
    <property type="entry name" value="AMIN"/>
    <property type="match status" value="1"/>
</dbReference>
<keyword evidence="5" id="KW-0961">Cell wall biogenesis/degradation</keyword>
<feature type="domain" description="LysM" evidence="8">
    <location>
        <begin position="414"/>
        <end position="457"/>
    </location>
</feature>
<name>I9P1W1_9ALTE</name>
<comment type="catalytic activity">
    <reaction evidence="1">
        <text>Hydrolyzes the link between N-acetylmuramoyl residues and L-amino acid residues in certain cell-wall glycopeptides.</text>
        <dbReference type="EC" id="3.5.1.28"/>
    </reaction>
</comment>
<dbReference type="CDD" id="cd00118">
    <property type="entry name" value="LysM"/>
    <property type="match status" value="1"/>
</dbReference>
<accession>I9P1W1</accession>
<dbReference type="Gene3D" id="3.40.630.40">
    <property type="entry name" value="Zn-dependent exopeptidases"/>
    <property type="match status" value="1"/>
</dbReference>
<feature type="chain" id="PRO_5003723048" description="N-acetylmuramoyl-L-alanine amidase" evidence="7">
    <location>
        <begin position="26"/>
        <end position="458"/>
    </location>
</feature>
<keyword evidence="7" id="KW-0732">Signal</keyword>
<gene>
    <name evidence="9" type="ORF">AGRI_08035</name>
</gene>
<dbReference type="PANTHER" id="PTHR30404:SF6">
    <property type="entry name" value="N-ACETYLMURAMOYL-L-ALANINE AMIDASE AMIB"/>
    <property type="match status" value="1"/>
</dbReference>
<dbReference type="RefSeq" id="WP_008984473.1">
    <property type="nucleotide sequence ID" value="NZ_AKKU01000015.1"/>
</dbReference>
<dbReference type="InterPro" id="IPR018392">
    <property type="entry name" value="LysM"/>
</dbReference>
<keyword evidence="10" id="KW-1185">Reference proteome</keyword>
<dbReference type="InterPro" id="IPR050695">
    <property type="entry name" value="N-acetylmuramoyl_amidase_3"/>
</dbReference>
<dbReference type="GO" id="GO:0071555">
    <property type="term" value="P:cell wall organization"/>
    <property type="evidence" value="ECO:0007669"/>
    <property type="project" value="UniProtKB-KW"/>
</dbReference>
<evidence type="ECO:0000313" key="9">
    <source>
        <dbReference type="EMBL" id="EIW88719.1"/>
    </source>
</evidence>
<comment type="similarity">
    <text evidence="2">Belongs to the N-acetylmuramoyl-L-alanine amidase 3 family.</text>
</comment>
<sequence>MSKNNALSLLVLVLICLFAAPLVQASAQVQSVRIAPASDNTRVVFDLASAPDFKYFTLDKPDRLVIDLSNVRGSPALPASNGQSPLISGIRSSGGQGKMRIVLDLTQTIKPNVFALTPVDSFGHRLVVDLPLTASAAASSANASQASRPVATTPANTTPARTPVPASIRAARDIIIAVDAGHGGNDPGSIGPSGTFEKNLTLPLAKALVERFNREPGMKAALVRTGDYYIPVNNRTDIARRLQADLLISVHADAFTSPHPRGAAVWVLSLRRATSEVGRMLEQTERHGELLGGVAEVIKDSANERYLAQTVLDLSMNHSMVTAHQVANQVLSEMGKITTLHKREPQAASLGVLRAPDIPSILVEVGFISNPQEERLLRTPGHQQKLVQSIFNGVRRHFELSPPADSLFAQRRAKEHRVQAGESLSLLAQRYNVSIDELRTHNQLRSDSLRIGQVLRIP</sequence>
<dbReference type="GO" id="GO:0008745">
    <property type="term" value="F:N-acetylmuramoyl-L-alanine amidase activity"/>
    <property type="evidence" value="ECO:0007669"/>
    <property type="project" value="UniProtKB-EC"/>
</dbReference>
<dbReference type="InterPro" id="IPR036779">
    <property type="entry name" value="LysM_dom_sf"/>
</dbReference>
<dbReference type="Proteomes" id="UP000035062">
    <property type="component" value="Unassembled WGS sequence"/>
</dbReference>
<evidence type="ECO:0000313" key="10">
    <source>
        <dbReference type="Proteomes" id="UP000035062"/>
    </source>
</evidence>
<dbReference type="SMART" id="SM00646">
    <property type="entry name" value="Ami_3"/>
    <property type="match status" value="1"/>
</dbReference>
<dbReference type="Gene3D" id="2.60.40.3500">
    <property type="match status" value="1"/>
</dbReference>
<dbReference type="PANTHER" id="PTHR30404">
    <property type="entry name" value="N-ACETYLMURAMOYL-L-ALANINE AMIDASE"/>
    <property type="match status" value="1"/>
</dbReference>
<organism evidence="9 10">
    <name type="scientific">Alishewanella agri BL06</name>
    <dbReference type="NCBI Taxonomy" id="1195246"/>
    <lineage>
        <taxon>Bacteria</taxon>
        <taxon>Pseudomonadati</taxon>
        <taxon>Pseudomonadota</taxon>
        <taxon>Gammaproteobacteria</taxon>
        <taxon>Alteromonadales</taxon>
        <taxon>Alteromonadaceae</taxon>
        <taxon>Alishewanella</taxon>
    </lineage>
</organism>
<dbReference type="InterPro" id="IPR021731">
    <property type="entry name" value="AMIN_dom"/>
</dbReference>
<dbReference type="Pfam" id="PF01520">
    <property type="entry name" value="Amidase_3"/>
    <property type="match status" value="1"/>
</dbReference>
<dbReference type="EC" id="3.5.1.28" evidence="3"/>
<dbReference type="EMBL" id="AKKU01000015">
    <property type="protein sequence ID" value="EIW88719.1"/>
    <property type="molecule type" value="Genomic_DNA"/>
</dbReference>
<proteinExistence type="inferred from homology"/>
<reference evidence="9 10" key="1">
    <citation type="journal article" date="2012" name="J. Bacteriol.">
        <title>Genome Sequence of Pectin-Degrading Alishewanella agri, Isolated from Landfill Soil.</title>
        <authorList>
            <person name="Kim J."/>
            <person name="Jung J."/>
            <person name="Sung J.S."/>
            <person name="Chun J."/>
            <person name="Park W."/>
        </authorList>
    </citation>
    <scope>NUCLEOTIDE SEQUENCE [LARGE SCALE GENOMIC DNA]</scope>
    <source>
        <strain evidence="9 10">BL06</strain>
    </source>
</reference>
<dbReference type="Pfam" id="PF01476">
    <property type="entry name" value="LysM"/>
    <property type="match status" value="1"/>
</dbReference>
<evidence type="ECO:0000256" key="4">
    <source>
        <dbReference type="ARBA" id="ARBA00022801"/>
    </source>
</evidence>
<keyword evidence="4" id="KW-0378">Hydrolase</keyword>
<evidence type="ECO:0000256" key="1">
    <source>
        <dbReference type="ARBA" id="ARBA00001561"/>
    </source>
</evidence>
<dbReference type="SUPFAM" id="SSF53187">
    <property type="entry name" value="Zn-dependent exopeptidases"/>
    <property type="match status" value="1"/>
</dbReference>
<dbReference type="eggNOG" id="COG1388">
    <property type="taxonomic scope" value="Bacteria"/>
</dbReference>
<evidence type="ECO:0000256" key="5">
    <source>
        <dbReference type="ARBA" id="ARBA00023316"/>
    </source>
</evidence>
<dbReference type="SMART" id="SM00257">
    <property type="entry name" value="LysM"/>
    <property type="match status" value="1"/>
</dbReference>
<protein>
    <recommendedName>
        <fullName evidence="3">N-acetylmuramoyl-L-alanine amidase</fullName>
        <ecNumber evidence="3">3.5.1.28</ecNumber>
    </recommendedName>
</protein>
<feature type="region of interest" description="Disordered" evidence="6">
    <location>
        <begin position="141"/>
        <end position="163"/>
    </location>
</feature>
<dbReference type="eggNOG" id="COG0860">
    <property type="taxonomic scope" value="Bacteria"/>
</dbReference>
<dbReference type="GO" id="GO:0030288">
    <property type="term" value="C:outer membrane-bounded periplasmic space"/>
    <property type="evidence" value="ECO:0007669"/>
    <property type="project" value="TreeGrafter"/>
</dbReference>
<dbReference type="CDD" id="cd02696">
    <property type="entry name" value="MurNAc-LAA"/>
    <property type="match status" value="1"/>
</dbReference>
<feature type="signal peptide" evidence="7">
    <location>
        <begin position="1"/>
        <end position="25"/>
    </location>
</feature>
<dbReference type="STRING" id="1195246.AGRI_08035"/>
<evidence type="ECO:0000256" key="2">
    <source>
        <dbReference type="ARBA" id="ARBA00010860"/>
    </source>
</evidence>
<dbReference type="Gene3D" id="3.10.350.10">
    <property type="entry name" value="LysM domain"/>
    <property type="match status" value="1"/>
</dbReference>
<evidence type="ECO:0000259" key="8">
    <source>
        <dbReference type="PROSITE" id="PS51782"/>
    </source>
</evidence>
<evidence type="ECO:0000256" key="6">
    <source>
        <dbReference type="SAM" id="MobiDB-lite"/>
    </source>
</evidence>
<evidence type="ECO:0000256" key="3">
    <source>
        <dbReference type="ARBA" id="ARBA00011901"/>
    </source>
</evidence>
<dbReference type="AlphaFoldDB" id="I9P1W1"/>
<dbReference type="PROSITE" id="PS51782">
    <property type="entry name" value="LYSM"/>
    <property type="match status" value="1"/>
</dbReference>
<evidence type="ECO:0000256" key="7">
    <source>
        <dbReference type="SAM" id="SignalP"/>
    </source>
</evidence>